<sequence length="117" mass="12464">MEFVWIFLTLAFTGMFAASAFSTGKVFAAKSRLDLVFGGLDAVVVLAVAREVAPWGTVSPLLWLLPVAIVAVGTAGSVFAWPMLAALREDRPGWRTLVFGAVHLAVLVTITVVVYAL</sequence>
<keyword evidence="1" id="KW-0472">Membrane</keyword>
<protein>
    <submittedName>
        <fullName evidence="2">Uncharacterized protein</fullName>
    </submittedName>
</protein>
<keyword evidence="3" id="KW-1185">Reference proteome</keyword>
<dbReference type="RefSeq" id="WP_184237175.1">
    <property type="nucleotide sequence ID" value="NZ_JACHMJ010000001.1"/>
</dbReference>
<accession>A0A841AQD4</accession>
<organism evidence="2 3">
    <name type="scientific">Conyzicola lurida</name>
    <dbReference type="NCBI Taxonomy" id="1172621"/>
    <lineage>
        <taxon>Bacteria</taxon>
        <taxon>Bacillati</taxon>
        <taxon>Actinomycetota</taxon>
        <taxon>Actinomycetes</taxon>
        <taxon>Micrococcales</taxon>
        <taxon>Microbacteriaceae</taxon>
        <taxon>Conyzicola</taxon>
    </lineage>
</organism>
<feature type="transmembrane region" description="Helical" evidence="1">
    <location>
        <begin position="61"/>
        <end position="84"/>
    </location>
</feature>
<dbReference type="Proteomes" id="UP000536685">
    <property type="component" value="Unassembled WGS sequence"/>
</dbReference>
<dbReference type="EMBL" id="JACHMJ010000001">
    <property type="protein sequence ID" value="MBB5843803.1"/>
    <property type="molecule type" value="Genomic_DNA"/>
</dbReference>
<evidence type="ECO:0000313" key="2">
    <source>
        <dbReference type="EMBL" id="MBB5843803.1"/>
    </source>
</evidence>
<proteinExistence type="predicted"/>
<name>A0A841AQD4_9MICO</name>
<dbReference type="AlphaFoldDB" id="A0A841AQD4"/>
<keyword evidence="1" id="KW-1133">Transmembrane helix</keyword>
<evidence type="ECO:0000256" key="1">
    <source>
        <dbReference type="SAM" id="Phobius"/>
    </source>
</evidence>
<evidence type="ECO:0000313" key="3">
    <source>
        <dbReference type="Proteomes" id="UP000536685"/>
    </source>
</evidence>
<gene>
    <name evidence="2" type="ORF">HD599_002126</name>
</gene>
<feature type="transmembrane region" description="Helical" evidence="1">
    <location>
        <begin position="32"/>
        <end position="49"/>
    </location>
</feature>
<keyword evidence="1" id="KW-0812">Transmembrane</keyword>
<feature type="transmembrane region" description="Helical" evidence="1">
    <location>
        <begin position="96"/>
        <end position="116"/>
    </location>
</feature>
<reference evidence="2 3" key="1">
    <citation type="submission" date="2020-08" db="EMBL/GenBank/DDBJ databases">
        <title>Sequencing the genomes of 1000 actinobacteria strains.</title>
        <authorList>
            <person name="Klenk H.-P."/>
        </authorList>
    </citation>
    <scope>NUCLEOTIDE SEQUENCE [LARGE SCALE GENOMIC DNA]</scope>
    <source>
        <strain evidence="2 3">DSM 105784</strain>
    </source>
</reference>
<comment type="caution">
    <text evidence="2">The sequence shown here is derived from an EMBL/GenBank/DDBJ whole genome shotgun (WGS) entry which is preliminary data.</text>
</comment>